<keyword evidence="2 7" id="KW-0456">Lyase</keyword>
<feature type="domain" description="Fumarate lyase N-terminal" evidence="5">
    <location>
        <begin position="25"/>
        <end position="306"/>
    </location>
</feature>
<dbReference type="EC" id="4.3.2.1" evidence="2 3"/>
<dbReference type="Gene3D" id="1.10.275.10">
    <property type="entry name" value="Fumarase/aspartase (N-terminal domain)"/>
    <property type="match status" value="1"/>
</dbReference>
<keyword evidence="2" id="KW-0055">Arginine biosynthesis</keyword>
<comment type="pathway">
    <text evidence="2">Amino-acid biosynthesis; L-arginine biosynthesis; L-arginine from L-ornithine and carbamoyl phosphate: step 3/3.</text>
</comment>
<gene>
    <name evidence="2" type="primary">argH</name>
    <name evidence="7" type="ordered locus">Metok_0739</name>
</gene>
<dbReference type="InterPro" id="IPR024083">
    <property type="entry name" value="Fumarase/histidase_N"/>
</dbReference>
<dbReference type="InterPro" id="IPR022761">
    <property type="entry name" value="Fumarate_lyase_N"/>
</dbReference>
<keyword evidence="2" id="KW-0028">Amino-acid biosynthesis</keyword>
<comment type="catalytic activity">
    <reaction evidence="2">
        <text>2-(N(omega)-L-arginino)succinate = fumarate + L-arginine</text>
        <dbReference type="Rhea" id="RHEA:24020"/>
        <dbReference type="ChEBI" id="CHEBI:29806"/>
        <dbReference type="ChEBI" id="CHEBI:32682"/>
        <dbReference type="ChEBI" id="CHEBI:57472"/>
        <dbReference type="EC" id="4.3.2.1"/>
    </reaction>
</comment>
<dbReference type="InterPro" id="IPR000362">
    <property type="entry name" value="Fumarate_lyase_fam"/>
</dbReference>
<dbReference type="SUPFAM" id="SSF48557">
    <property type="entry name" value="L-aspartase-like"/>
    <property type="match status" value="1"/>
</dbReference>
<keyword evidence="4" id="KW-0175">Coiled coil</keyword>
<dbReference type="KEGG" id="mok:Metok_0739"/>
<dbReference type="PRINTS" id="PR00149">
    <property type="entry name" value="FUMRATELYASE"/>
</dbReference>
<dbReference type="Gene3D" id="1.10.40.30">
    <property type="entry name" value="Fumarase/aspartase (C-terminal domain)"/>
    <property type="match status" value="1"/>
</dbReference>
<evidence type="ECO:0000256" key="2">
    <source>
        <dbReference type="HAMAP-Rule" id="MF_00006"/>
    </source>
</evidence>
<dbReference type="STRING" id="647113.Metok_0739"/>
<sequence length="494" mass="56131">MKITVIFMNNNILRRGRLGSSVKEDVMLYTTSLNFDKEIFESDILCDIAHTKMLMEKNIVSEEDGKEIIKELINIFKNGMESLNLDPSLDDIHMVIESELIKKLGEDIAGRMHTGRSRNDEVATDLRMALREKILQILKQLINMEKNILNLAMEHKETLTIGYTHLQHAQPTTYAHHLLSYVSAIERDILRLLDAYKRINISPLGCGAMATTGFDIDRKRTMELLGFDALIENSMDGVSSRDFIVETMSNLSILGINLSKICEELVLFSTYEFGTITLANEYTSTSSIMPQKKNPDVAEIARAKLSTLNGNLVSVLTILKALPNTYNRDLQEISPHLWKSVYTVSDTINIIDGMISTLKVNTDRMKELAEKNYSTATELADTLVRECGIPFRTAHGIVGEVVRIAIERNKNMDEVIDEVLNRYGLELDKSMIEKALNPMENVKMRKVIGGPAPEEVERAIYSYKERVSNYENEINEKIEKIERVKKELLSIFNE</sequence>
<evidence type="ECO:0000313" key="7">
    <source>
        <dbReference type="EMBL" id="AEH06716.1"/>
    </source>
</evidence>
<name>F8AM31_METOI</name>
<dbReference type="UniPathway" id="UPA00068">
    <property type="reaction ID" value="UER00114"/>
</dbReference>
<evidence type="ECO:0000256" key="1">
    <source>
        <dbReference type="ARBA" id="ARBA00022490"/>
    </source>
</evidence>
<proteinExistence type="inferred from homology"/>
<evidence type="ECO:0000256" key="4">
    <source>
        <dbReference type="SAM" id="Coils"/>
    </source>
</evidence>
<dbReference type="AlphaFoldDB" id="F8AM31"/>
<comment type="subcellular location">
    <subcellularLocation>
        <location evidence="2">Cytoplasm</location>
    </subcellularLocation>
</comment>
<dbReference type="PANTHER" id="PTHR43814">
    <property type="entry name" value="ARGININOSUCCINATE LYASE"/>
    <property type="match status" value="1"/>
</dbReference>
<dbReference type="CDD" id="cd01359">
    <property type="entry name" value="Argininosuccinate_lyase"/>
    <property type="match status" value="1"/>
</dbReference>
<comment type="similarity">
    <text evidence="2">Belongs to the lyase 1 family. Argininosuccinate lyase subfamily.</text>
</comment>
<dbReference type="FunFam" id="1.20.200.10:FF:000015">
    <property type="entry name" value="argininosuccinate lyase isoform X2"/>
    <property type="match status" value="1"/>
</dbReference>
<dbReference type="Proteomes" id="UP000009296">
    <property type="component" value="Chromosome"/>
</dbReference>
<dbReference type="GO" id="GO:0004056">
    <property type="term" value="F:argininosuccinate lyase activity"/>
    <property type="evidence" value="ECO:0007669"/>
    <property type="project" value="UniProtKB-UniRule"/>
</dbReference>
<evidence type="ECO:0000259" key="5">
    <source>
        <dbReference type="Pfam" id="PF00206"/>
    </source>
</evidence>
<dbReference type="GO" id="GO:0005829">
    <property type="term" value="C:cytosol"/>
    <property type="evidence" value="ECO:0007669"/>
    <property type="project" value="TreeGrafter"/>
</dbReference>
<dbReference type="Gene3D" id="1.20.200.10">
    <property type="entry name" value="Fumarase/aspartase (Central domain)"/>
    <property type="match status" value="1"/>
</dbReference>
<dbReference type="Pfam" id="PF00206">
    <property type="entry name" value="Lyase_1"/>
    <property type="match status" value="1"/>
</dbReference>
<dbReference type="InterPro" id="IPR029419">
    <property type="entry name" value="Arg_succ_lyase_C"/>
</dbReference>
<dbReference type="InterPro" id="IPR009049">
    <property type="entry name" value="Argininosuccinate_lyase"/>
</dbReference>
<keyword evidence="1 2" id="KW-0963">Cytoplasm</keyword>
<dbReference type="EMBL" id="CP002792">
    <property type="protein sequence ID" value="AEH06716.1"/>
    <property type="molecule type" value="Genomic_DNA"/>
</dbReference>
<feature type="coiled-coil region" evidence="4">
    <location>
        <begin position="460"/>
        <end position="487"/>
    </location>
</feature>
<keyword evidence="8" id="KW-1185">Reference proteome</keyword>
<dbReference type="eggNOG" id="arCOG01748">
    <property type="taxonomic scope" value="Archaea"/>
</dbReference>
<evidence type="ECO:0000259" key="6">
    <source>
        <dbReference type="Pfam" id="PF14698"/>
    </source>
</evidence>
<feature type="domain" description="Argininosuccinate lyase C-terminal" evidence="6">
    <location>
        <begin position="373"/>
        <end position="442"/>
    </location>
</feature>
<accession>F8AM31</accession>
<dbReference type="PRINTS" id="PR00145">
    <property type="entry name" value="ARGSUCLYASE"/>
</dbReference>
<dbReference type="InterPro" id="IPR008948">
    <property type="entry name" value="L-Aspartase-like"/>
</dbReference>
<reference evidence="7" key="1">
    <citation type="submission" date="2011-05" db="EMBL/GenBank/DDBJ databases">
        <title>Complete sequence of chromosome of Methanothermococcus okinawensis IH1.</title>
        <authorList>
            <consortium name="US DOE Joint Genome Institute"/>
            <person name="Lucas S."/>
            <person name="Han J."/>
            <person name="Lapidus A."/>
            <person name="Cheng J.-F."/>
            <person name="Goodwin L."/>
            <person name="Pitluck S."/>
            <person name="Peters L."/>
            <person name="Mikhailova N."/>
            <person name="Held B."/>
            <person name="Han C."/>
            <person name="Tapia R."/>
            <person name="Land M."/>
            <person name="Hauser L."/>
            <person name="Kyrpides N."/>
            <person name="Ivanova N."/>
            <person name="Pagani I."/>
            <person name="Sieprawska-Lupa M."/>
            <person name="Takai K."/>
            <person name="Miyazaki J."/>
            <person name="Whitman W."/>
            <person name="Woyke T."/>
        </authorList>
    </citation>
    <scope>NUCLEOTIDE SEQUENCE [LARGE SCALE GENOMIC DNA]</scope>
    <source>
        <strain evidence="7">IH1</strain>
    </source>
</reference>
<dbReference type="FunFam" id="1.10.40.30:FF:000001">
    <property type="entry name" value="Argininosuccinate lyase"/>
    <property type="match status" value="1"/>
</dbReference>
<dbReference type="HOGENOM" id="CLU_027272_2_3_2"/>
<organism evidence="7 8">
    <name type="scientific">Methanothermococcus okinawensis (strain DSM 14208 / JCM 11175 / IH1)</name>
    <dbReference type="NCBI Taxonomy" id="647113"/>
    <lineage>
        <taxon>Archaea</taxon>
        <taxon>Methanobacteriati</taxon>
        <taxon>Methanobacteriota</taxon>
        <taxon>Methanomada group</taxon>
        <taxon>Methanococci</taxon>
        <taxon>Methanococcales</taxon>
        <taxon>Methanococcaceae</taxon>
        <taxon>Methanothermococcus</taxon>
    </lineage>
</organism>
<dbReference type="HAMAP" id="MF_00006">
    <property type="entry name" value="Arg_succ_lyase"/>
    <property type="match status" value="1"/>
</dbReference>
<evidence type="ECO:0000313" key="8">
    <source>
        <dbReference type="Proteomes" id="UP000009296"/>
    </source>
</evidence>
<dbReference type="PANTHER" id="PTHR43814:SF1">
    <property type="entry name" value="ARGININOSUCCINATE LYASE"/>
    <property type="match status" value="1"/>
</dbReference>
<protein>
    <recommendedName>
        <fullName evidence="2 3">Argininosuccinate lyase</fullName>
        <shortName evidence="2">ASAL</shortName>
        <ecNumber evidence="2 3">4.3.2.1</ecNumber>
    </recommendedName>
    <alternativeName>
        <fullName evidence="2">Arginosuccinase</fullName>
    </alternativeName>
</protein>
<dbReference type="Pfam" id="PF14698">
    <property type="entry name" value="ASL_C2"/>
    <property type="match status" value="1"/>
</dbReference>
<dbReference type="NCBIfam" id="TIGR00838">
    <property type="entry name" value="argH"/>
    <property type="match status" value="1"/>
</dbReference>
<evidence type="ECO:0000256" key="3">
    <source>
        <dbReference type="NCBIfam" id="TIGR00838"/>
    </source>
</evidence>
<dbReference type="GO" id="GO:0042450">
    <property type="term" value="P:L-arginine biosynthetic process via ornithine"/>
    <property type="evidence" value="ECO:0007669"/>
    <property type="project" value="UniProtKB-UniRule"/>
</dbReference>